<dbReference type="Proteomes" id="UP000008311">
    <property type="component" value="Unassembled WGS sequence"/>
</dbReference>
<sequence>MLNLIKDGLVSVYCEGEAKVELIDENQEVMDKDAQVNDNAEETVVGGQTNDIAGQQDILSDSKDNDYKLVKVSETDDSVEDSDFSLEEEEHLEARRNLRWARVHEVESFDDDNEAIIGWRRVILARERKKAKVKAAQLNKKNKEAKANEINNKKDVN</sequence>
<dbReference type="AlphaFoldDB" id="B9SYH8"/>
<protein>
    <submittedName>
        <fullName evidence="2">Uncharacterized protein</fullName>
    </submittedName>
</protein>
<feature type="region of interest" description="Disordered" evidence="1">
    <location>
        <begin position="135"/>
        <end position="157"/>
    </location>
</feature>
<proteinExistence type="predicted"/>
<dbReference type="EMBL" id="EQ974251">
    <property type="protein sequence ID" value="EEF31340.1"/>
    <property type="molecule type" value="Genomic_DNA"/>
</dbReference>
<evidence type="ECO:0000313" key="2">
    <source>
        <dbReference type="EMBL" id="EEF31340.1"/>
    </source>
</evidence>
<organism evidence="2 3">
    <name type="scientific">Ricinus communis</name>
    <name type="common">Castor bean</name>
    <dbReference type="NCBI Taxonomy" id="3988"/>
    <lineage>
        <taxon>Eukaryota</taxon>
        <taxon>Viridiplantae</taxon>
        <taxon>Streptophyta</taxon>
        <taxon>Embryophyta</taxon>
        <taxon>Tracheophyta</taxon>
        <taxon>Spermatophyta</taxon>
        <taxon>Magnoliopsida</taxon>
        <taxon>eudicotyledons</taxon>
        <taxon>Gunneridae</taxon>
        <taxon>Pentapetalae</taxon>
        <taxon>rosids</taxon>
        <taxon>fabids</taxon>
        <taxon>Malpighiales</taxon>
        <taxon>Euphorbiaceae</taxon>
        <taxon>Acalyphoideae</taxon>
        <taxon>Acalypheae</taxon>
        <taxon>Ricinus</taxon>
    </lineage>
</organism>
<dbReference type="InParanoid" id="B9SYH8"/>
<evidence type="ECO:0000256" key="1">
    <source>
        <dbReference type="SAM" id="MobiDB-lite"/>
    </source>
</evidence>
<gene>
    <name evidence="2" type="ORF">RCOM_0517790</name>
</gene>
<reference evidence="3" key="1">
    <citation type="journal article" date="2010" name="Nat. Biotechnol.">
        <title>Draft genome sequence of the oilseed species Ricinus communis.</title>
        <authorList>
            <person name="Chan A.P."/>
            <person name="Crabtree J."/>
            <person name="Zhao Q."/>
            <person name="Lorenzi H."/>
            <person name="Orvis J."/>
            <person name="Puiu D."/>
            <person name="Melake-Berhan A."/>
            <person name="Jones K.M."/>
            <person name="Redman J."/>
            <person name="Chen G."/>
            <person name="Cahoon E.B."/>
            <person name="Gedil M."/>
            <person name="Stanke M."/>
            <person name="Haas B.J."/>
            <person name="Wortman J.R."/>
            <person name="Fraser-Liggett C.M."/>
            <person name="Ravel J."/>
            <person name="Rabinowicz P.D."/>
        </authorList>
    </citation>
    <scope>NUCLEOTIDE SEQUENCE [LARGE SCALE GENOMIC DNA]</scope>
    <source>
        <strain evidence="3">cv. Hale</strain>
    </source>
</reference>
<evidence type="ECO:0000313" key="3">
    <source>
        <dbReference type="Proteomes" id="UP000008311"/>
    </source>
</evidence>
<name>B9SYH8_RICCO</name>
<feature type="compositionally biased region" description="Basic and acidic residues" evidence="1">
    <location>
        <begin position="141"/>
        <end position="157"/>
    </location>
</feature>
<accession>B9SYH8</accession>
<keyword evidence="3" id="KW-1185">Reference proteome</keyword>